<comment type="caution">
    <text evidence="2">The sequence shown here is derived from an EMBL/GenBank/DDBJ whole genome shotgun (WGS) entry which is preliminary data.</text>
</comment>
<name>A0A409X8Y0_9AGAR</name>
<gene>
    <name evidence="2" type="ORF">CVT24_006989</name>
</gene>
<dbReference type="EMBL" id="NHTK01004345">
    <property type="protein sequence ID" value="PPQ87154.1"/>
    <property type="molecule type" value="Genomic_DNA"/>
</dbReference>
<evidence type="ECO:0000259" key="1">
    <source>
        <dbReference type="Pfam" id="PF20231"/>
    </source>
</evidence>
<keyword evidence="3" id="KW-1185">Reference proteome</keyword>
<evidence type="ECO:0000313" key="3">
    <source>
        <dbReference type="Proteomes" id="UP000284842"/>
    </source>
</evidence>
<feature type="domain" description="DUF6589" evidence="1">
    <location>
        <begin position="1"/>
        <end position="108"/>
    </location>
</feature>
<protein>
    <recommendedName>
        <fullName evidence="1">DUF6589 domain-containing protein</fullName>
    </recommendedName>
</protein>
<dbReference type="Proteomes" id="UP000284842">
    <property type="component" value="Unassembled WGS sequence"/>
</dbReference>
<dbReference type="STRING" id="181874.A0A409X8Y0"/>
<organism evidence="2 3">
    <name type="scientific">Panaeolus cyanescens</name>
    <dbReference type="NCBI Taxonomy" id="181874"/>
    <lineage>
        <taxon>Eukaryota</taxon>
        <taxon>Fungi</taxon>
        <taxon>Dikarya</taxon>
        <taxon>Basidiomycota</taxon>
        <taxon>Agaricomycotina</taxon>
        <taxon>Agaricomycetes</taxon>
        <taxon>Agaricomycetidae</taxon>
        <taxon>Agaricales</taxon>
        <taxon>Agaricineae</taxon>
        <taxon>Galeropsidaceae</taxon>
        <taxon>Panaeolus</taxon>
    </lineage>
</organism>
<dbReference type="InterPro" id="IPR046496">
    <property type="entry name" value="DUF6589"/>
</dbReference>
<dbReference type="OrthoDB" id="5424058at2759"/>
<proteinExistence type="predicted"/>
<sequence>MLAFRGTGKTPKYADALFGLTVRLKAMHPTLRDAWLKNWLANLTGKPNGFKEMDLLQEHFNFWAKVVYTAKGSNRSWEWLSTISTCIFALRDVVRNMQSEFRTPFNSHFHASPSTATDIKLLQEYLETHKIQSHYPQRQHNDDSVLARDLIQCGADYANRPTAFRNFVYIRQRLDNLGVADADNAGACSDSDLIDEVGNETPENGDIDDADAQSPMSVDFEDLQLDEEEYPFQMDLASYISSIDDMMEEFARLE</sequence>
<dbReference type="InParanoid" id="A0A409X8Y0"/>
<accession>A0A409X8Y0</accession>
<dbReference type="AlphaFoldDB" id="A0A409X8Y0"/>
<dbReference type="Pfam" id="PF20231">
    <property type="entry name" value="DUF6589"/>
    <property type="match status" value="1"/>
</dbReference>
<reference evidence="2 3" key="1">
    <citation type="journal article" date="2018" name="Evol. Lett.">
        <title>Horizontal gene cluster transfer increased hallucinogenic mushroom diversity.</title>
        <authorList>
            <person name="Reynolds H.T."/>
            <person name="Vijayakumar V."/>
            <person name="Gluck-Thaler E."/>
            <person name="Korotkin H.B."/>
            <person name="Matheny P.B."/>
            <person name="Slot J.C."/>
        </authorList>
    </citation>
    <scope>NUCLEOTIDE SEQUENCE [LARGE SCALE GENOMIC DNA]</scope>
    <source>
        <strain evidence="2 3">2629</strain>
    </source>
</reference>
<evidence type="ECO:0000313" key="2">
    <source>
        <dbReference type="EMBL" id="PPQ87154.1"/>
    </source>
</evidence>